<dbReference type="InterPro" id="IPR011042">
    <property type="entry name" value="6-blade_b-propeller_TolB-like"/>
</dbReference>
<feature type="chain" id="PRO_5011458970" evidence="1">
    <location>
        <begin position="33"/>
        <end position="384"/>
    </location>
</feature>
<dbReference type="AlphaFoldDB" id="A0A1I4DND6"/>
<dbReference type="PANTHER" id="PTHR19328">
    <property type="entry name" value="HEDGEHOG-INTERACTING PROTEIN"/>
    <property type="match status" value="1"/>
</dbReference>
<dbReference type="SUPFAM" id="SSF50952">
    <property type="entry name" value="Soluble quinoprotein glucose dehydrogenase"/>
    <property type="match status" value="1"/>
</dbReference>
<gene>
    <name evidence="3" type="ORF">SAMN05216302_102226</name>
</gene>
<dbReference type="Proteomes" id="UP000199533">
    <property type="component" value="Unassembled WGS sequence"/>
</dbReference>
<dbReference type="STRING" id="52441.SAMN05216302_102226"/>
<dbReference type="EMBL" id="FOSP01000022">
    <property type="protein sequence ID" value="SFK95084.1"/>
    <property type="molecule type" value="Genomic_DNA"/>
</dbReference>
<name>A0A1I4DND6_9PROT</name>
<evidence type="ECO:0000259" key="2">
    <source>
        <dbReference type="Pfam" id="PF07995"/>
    </source>
</evidence>
<evidence type="ECO:0000313" key="4">
    <source>
        <dbReference type="Proteomes" id="UP000199533"/>
    </source>
</evidence>
<reference evidence="4" key="1">
    <citation type="submission" date="2016-10" db="EMBL/GenBank/DDBJ databases">
        <authorList>
            <person name="Varghese N."/>
            <person name="Submissions S."/>
        </authorList>
    </citation>
    <scope>NUCLEOTIDE SEQUENCE [LARGE SCALE GENOMIC DNA]</scope>
    <source>
        <strain evidence="4">Nm69</strain>
    </source>
</reference>
<dbReference type="PANTHER" id="PTHR19328:SF75">
    <property type="entry name" value="ALDOSE SUGAR DEHYDROGENASE YLII"/>
    <property type="match status" value="1"/>
</dbReference>
<accession>A0A1I4DND6</accession>
<protein>
    <submittedName>
        <fullName evidence="3">Glucose/arabinose dehydrogenase, beta-propeller fold</fullName>
    </submittedName>
</protein>
<dbReference type="InterPro" id="IPR012938">
    <property type="entry name" value="Glc/Sorbosone_DH"/>
</dbReference>
<keyword evidence="1" id="KW-0732">Signal</keyword>
<organism evidence="3 4">
    <name type="scientific">Nitrosomonas aestuarii</name>
    <dbReference type="NCBI Taxonomy" id="52441"/>
    <lineage>
        <taxon>Bacteria</taxon>
        <taxon>Pseudomonadati</taxon>
        <taxon>Pseudomonadota</taxon>
        <taxon>Betaproteobacteria</taxon>
        <taxon>Nitrosomonadales</taxon>
        <taxon>Nitrosomonadaceae</taxon>
        <taxon>Nitrosomonas</taxon>
    </lineage>
</organism>
<evidence type="ECO:0000313" key="3">
    <source>
        <dbReference type="EMBL" id="SFK95084.1"/>
    </source>
</evidence>
<dbReference type="Pfam" id="PF07995">
    <property type="entry name" value="GSDH"/>
    <property type="match status" value="1"/>
</dbReference>
<feature type="signal peptide" evidence="1">
    <location>
        <begin position="1"/>
        <end position="32"/>
    </location>
</feature>
<dbReference type="RefSeq" id="WP_244531903.1">
    <property type="nucleotide sequence ID" value="NZ_FOSP01000022.1"/>
</dbReference>
<dbReference type="InterPro" id="IPR011041">
    <property type="entry name" value="Quinoprot_gluc/sorb_DH_b-prop"/>
</dbReference>
<evidence type="ECO:0000256" key="1">
    <source>
        <dbReference type="SAM" id="SignalP"/>
    </source>
</evidence>
<proteinExistence type="predicted"/>
<keyword evidence="4" id="KW-1185">Reference proteome</keyword>
<feature type="domain" description="Glucose/Sorbosone dehydrogenase" evidence="2">
    <location>
        <begin position="48"/>
        <end position="378"/>
    </location>
</feature>
<dbReference type="Gene3D" id="2.120.10.30">
    <property type="entry name" value="TolB, C-terminal domain"/>
    <property type="match status" value="1"/>
</dbReference>
<sequence length="384" mass="42337">MFQQLSFKIRFQPYMLFVLLICGSFFSSTAHAQRIATQVDVRILASGLQHPWGMAFLPDGKILVTERVGRLRIVAPDGRISAPVKNVPAVYSEKQGGLLDVALDPNYDSNQLIYISYAEPATASGGTLASTAVARAKLVDNNLTNVKVIFRQDPKTHGGQHFGSRLAFAPDGNLFITLGDRGSHMEEAQNPSNHIGTIIRIRPDGTTPDDNPFVKDSKAKPEIWSYGHRSVQGAAIHPETGELWIHEHGPRGGDEINIPKPGKNYGWPEANYGVHYSMIPIKDEHAEQGFEEPIYYWTPSVAPSGMLFYTGGLFPGWRGNLFIGTLAGQHLIRLTISNDKVLSEERLLQNTVRLRDVEQGPEGAIYLLTDEEAGKILKMTPAAQ</sequence>